<accession>A0ABS8RYI6</accession>
<evidence type="ECO:0000313" key="7">
    <source>
        <dbReference type="Proteomes" id="UP000823775"/>
    </source>
</evidence>
<gene>
    <name evidence="6" type="ORF">HAX54_013576</name>
</gene>
<dbReference type="InterPro" id="IPR036388">
    <property type="entry name" value="WH-like_DNA-bd_sf"/>
</dbReference>
<dbReference type="PANTHER" id="PTHR23155:SF1152">
    <property type="entry name" value="AAA+ ATPASE DOMAIN-CONTAINING PROTEIN"/>
    <property type="match status" value="1"/>
</dbReference>
<dbReference type="InterPro" id="IPR058922">
    <property type="entry name" value="WHD_DRP"/>
</dbReference>
<dbReference type="Pfam" id="PF23559">
    <property type="entry name" value="WHD_DRP"/>
    <property type="match status" value="1"/>
</dbReference>
<dbReference type="Proteomes" id="UP000823775">
    <property type="component" value="Unassembled WGS sequence"/>
</dbReference>
<feature type="domain" description="Disease resistance protein winged helix" evidence="5">
    <location>
        <begin position="2"/>
        <end position="66"/>
    </location>
</feature>
<dbReference type="InterPro" id="IPR044974">
    <property type="entry name" value="Disease_R_plants"/>
</dbReference>
<evidence type="ECO:0000256" key="1">
    <source>
        <dbReference type="ARBA" id="ARBA00004496"/>
    </source>
</evidence>
<evidence type="ECO:0000256" key="3">
    <source>
        <dbReference type="ARBA" id="ARBA00022741"/>
    </source>
</evidence>
<dbReference type="Gene3D" id="1.10.10.10">
    <property type="entry name" value="Winged helix-like DNA-binding domain superfamily/Winged helix DNA-binding domain"/>
    <property type="match status" value="1"/>
</dbReference>
<comment type="caution">
    <text evidence="6">The sequence shown here is derived from an EMBL/GenBank/DDBJ whole genome shotgun (WGS) entry which is preliminary data.</text>
</comment>
<keyword evidence="4" id="KW-0067">ATP-binding</keyword>
<sequence>MEIRVSKLIRLWIAELFVKARSNKGLEVVAEEYLEELIDRSLIFVGRRRANGRIRTCRIHDLLRQLGIREAQIENVVHVINENVPILSEAINYQRRVMVPLRKHVYLPRHGSGVTSTTRSLVFTGFSYSRDTVPADRPCFTFSHFKLLTVLDVLATHHCFSSVISQLVHLRYVAAKIDKAPSLYSLRNLQTIILDTLGTRHLELPLEIWTMSE</sequence>
<evidence type="ECO:0000259" key="5">
    <source>
        <dbReference type="Pfam" id="PF23559"/>
    </source>
</evidence>
<dbReference type="EMBL" id="JACEIK010000182">
    <property type="protein sequence ID" value="MCD7451863.1"/>
    <property type="molecule type" value="Genomic_DNA"/>
</dbReference>
<keyword evidence="3" id="KW-0547">Nucleotide-binding</keyword>
<protein>
    <recommendedName>
        <fullName evidence="5">Disease resistance protein winged helix domain-containing protein</fullName>
    </recommendedName>
</protein>
<evidence type="ECO:0000313" key="6">
    <source>
        <dbReference type="EMBL" id="MCD7451863.1"/>
    </source>
</evidence>
<dbReference type="PANTHER" id="PTHR23155">
    <property type="entry name" value="DISEASE RESISTANCE PROTEIN RP"/>
    <property type="match status" value="1"/>
</dbReference>
<comment type="subcellular location">
    <subcellularLocation>
        <location evidence="1">Cytoplasm</location>
    </subcellularLocation>
</comment>
<organism evidence="6 7">
    <name type="scientific">Datura stramonium</name>
    <name type="common">Jimsonweed</name>
    <name type="synonym">Common thornapple</name>
    <dbReference type="NCBI Taxonomy" id="4076"/>
    <lineage>
        <taxon>Eukaryota</taxon>
        <taxon>Viridiplantae</taxon>
        <taxon>Streptophyta</taxon>
        <taxon>Embryophyta</taxon>
        <taxon>Tracheophyta</taxon>
        <taxon>Spermatophyta</taxon>
        <taxon>Magnoliopsida</taxon>
        <taxon>eudicotyledons</taxon>
        <taxon>Gunneridae</taxon>
        <taxon>Pentapetalae</taxon>
        <taxon>asterids</taxon>
        <taxon>lamiids</taxon>
        <taxon>Solanales</taxon>
        <taxon>Solanaceae</taxon>
        <taxon>Solanoideae</taxon>
        <taxon>Datureae</taxon>
        <taxon>Datura</taxon>
    </lineage>
</organism>
<evidence type="ECO:0000256" key="2">
    <source>
        <dbReference type="ARBA" id="ARBA00022490"/>
    </source>
</evidence>
<keyword evidence="7" id="KW-1185">Reference proteome</keyword>
<reference evidence="6 7" key="1">
    <citation type="journal article" date="2021" name="BMC Genomics">
        <title>Datura genome reveals duplications of psychoactive alkaloid biosynthetic genes and high mutation rate following tissue culture.</title>
        <authorList>
            <person name="Rajewski A."/>
            <person name="Carter-House D."/>
            <person name="Stajich J."/>
            <person name="Litt A."/>
        </authorList>
    </citation>
    <scope>NUCLEOTIDE SEQUENCE [LARGE SCALE GENOMIC DNA]</scope>
    <source>
        <strain evidence="6">AR-01</strain>
    </source>
</reference>
<name>A0ABS8RYI6_DATST</name>
<proteinExistence type="predicted"/>
<evidence type="ECO:0000256" key="4">
    <source>
        <dbReference type="ARBA" id="ARBA00022840"/>
    </source>
</evidence>
<keyword evidence="2" id="KW-0963">Cytoplasm</keyword>